<evidence type="ECO:0000313" key="2">
    <source>
        <dbReference type="Proteomes" id="UP000183832"/>
    </source>
</evidence>
<organism evidence="1 2">
    <name type="scientific">Clunio marinus</name>
    <dbReference type="NCBI Taxonomy" id="568069"/>
    <lineage>
        <taxon>Eukaryota</taxon>
        <taxon>Metazoa</taxon>
        <taxon>Ecdysozoa</taxon>
        <taxon>Arthropoda</taxon>
        <taxon>Hexapoda</taxon>
        <taxon>Insecta</taxon>
        <taxon>Pterygota</taxon>
        <taxon>Neoptera</taxon>
        <taxon>Endopterygota</taxon>
        <taxon>Diptera</taxon>
        <taxon>Nematocera</taxon>
        <taxon>Chironomoidea</taxon>
        <taxon>Chironomidae</taxon>
        <taxon>Clunio</taxon>
    </lineage>
</organism>
<proteinExistence type="predicted"/>
<accession>A0A1J1HGZ2</accession>
<reference evidence="1 2" key="1">
    <citation type="submission" date="2015-04" db="EMBL/GenBank/DDBJ databases">
        <authorList>
            <person name="Syromyatnikov M.Y."/>
            <person name="Popov V.N."/>
        </authorList>
    </citation>
    <scope>NUCLEOTIDE SEQUENCE [LARGE SCALE GENOMIC DNA]</scope>
</reference>
<gene>
    <name evidence="1" type="ORF">CLUMA_CG001090</name>
</gene>
<keyword evidence="2" id="KW-1185">Reference proteome</keyword>
<dbReference type="EMBL" id="CVRI01000004">
    <property type="protein sequence ID" value="CRK87288.1"/>
    <property type="molecule type" value="Genomic_DNA"/>
</dbReference>
<sequence>MKGIASEATQICMDALELCFEYNNSFCHDITVVVVLSCNIQQILALSLESRLKCVIKNLKSFKEQNKWKTVKECWCYNKNPYSKRSFYPEKQTSNS</sequence>
<evidence type="ECO:0000313" key="1">
    <source>
        <dbReference type="EMBL" id="CRK87288.1"/>
    </source>
</evidence>
<dbReference type="Proteomes" id="UP000183832">
    <property type="component" value="Unassembled WGS sequence"/>
</dbReference>
<dbReference type="AlphaFoldDB" id="A0A1J1HGZ2"/>
<name>A0A1J1HGZ2_9DIPT</name>
<protein>
    <submittedName>
        <fullName evidence="1">CLUMA_CG001090, isoform A</fullName>
    </submittedName>
</protein>